<gene>
    <name evidence="2" type="ORF">AWC23_14325</name>
</gene>
<proteinExistence type="predicted"/>
<accession>A0AAJ3TUW0</accession>
<dbReference type="AlphaFoldDB" id="A0AAJ3TUW0"/>
<dbReference type="Gene3D" id="1.10.357.10">
    <property type="entry name" value="Tetracycline Repressor, domain 2"/>
    <property type="match status" value="1"/>
</dbReference>
<evidence type="ECO:0008006" key="4">
    <source>
        <dbReference type="Google" id="ProtNLM"/>
    </source>
</evidence>
<name>A0AAJ3TUW0_9MYCO</name>
<dbReference type="EMBL" id="LQPR01000030">
    <property type="protein sequence ID" value="ORW71395.1"/>
    <property type="molecule type" value="Genomic_DNA"/>
</dbReference>
<protein>
    <recommendedName>
        <fullName evidence="4">TetR family transcriptional regulator</fullName>
    </recommendedName>
</protein>
<dbReference type="InterPro" id="IPR036271">
    <property type="entry name" value="Tet_transcr_reg_TetR-rel_C_sf"/>
</dbReference>
<evidence type="ECO:0000313" key="2">
    <source>
        <dbReference type="EMBL" id="ORW71395.1"/>
    </source>
</evidence>
<organism evidence="2 3">
    <name type="scientific">Mycobacterium saskatchewanense</name>
    <dbReference type="NCBI Taxonomy" id="220927"/>
    <lineage>
        <taxon>Bacteria</taxon>
        <taxon>Bacillati</taxon>
        <taxon>Actinomycetota</taxon>
        <taxon>Actinomycetes</taxon>
        <taxon>Mycobacteriales</taxon>
        <taxon>Mycobacteriaceae</taxon>
        <taxon>Mycobacterium</taxon>
        <taxon>Mycobacterium simiae complex</taxon>
    </lineage>
</organism>
<sequence>MGISTRTLYQQVGNREELTRALVARHFARIGLQFKPYSTWDSTAYRWCMALHESLRAHPHLTEVMTIADREVIVDYVNALIKATVQEGFSRRIAVEFARTLLNVTINHSVTEVHALRGITEKTVTHQQIVNLEKNFPQTVRWIIAGVRAQAQTAATTTRRASPSLTPRSKTSKSVSRQRASSRAGAR</sequence>
<feature type="region of interest" description="Disordered" evidence="1">
    <location>
        <begin position="154"/>
        <end position="187"/>
    </location>
</feature>
<dbReference type="Proteomes" id="UP000193387">
    <property type="component" value="Unassembled WGS sequence"/>
</dbReference>
<evidence type="ECO:0000313" key="3">
    <source>
        <dbReference type="Proteomes" id="UP000193387"/>
    </source>
</evidence>
<comment type="caution">
    <text evidence="2">The sequence shown here is derived from an EMBL/GenBank/DDBJ whole genome shotgun (WGS) entry which is preliminary data.</text>
</comment>
<evidence type="ECO:0000256" key="1">
    <source>
        <dbReference type="SAM" id="MobiDB-lite"/>
    </source>
</evidence>
<dbReference type="SUPFAM" id="SSF48498">
    <property type="entry name" value="Tetracyclin repressor-like, C-terminal domain"/>
    <property type="match status" value="1"/>
</dbReference>
<feature type="compositionally biased region" description="Low complexity" evidence="1">
    <location>
        <begin position="172"/>
        <end position="187"/>
    </location>
</feature>
<reference evidence="2 3" key="1">
    <citation type="submission" date="2016-01" db="EMBL/GenBank/DDBJ databases">
        <title>The new phylogeny of the genus Mycobacterium.</title>
        <authorList>
            <person name="Tarcisio F."/>
            <person name="Conor M."/>
            <person name="Antonella G."/>
            <person name="Elisabetta G."/>
            <person name="Giulia F.S."/>
            <person name="Sara T."/>
            <person name="Anna F."/>
            <person name="Clotilde B."/>
            <person name="Roberto B."/>
            <person name="Veronica D.S."/>
            <person name="Fabio R."/>
            <person name="Monica P."/>
            <person name="Olivier J."/>
            <person name="Enrico T."/>
            <person name="Nicola S."/>
        </authorList>
    </citation>
    <scope>NUCLEOTIDE SEQUENCE [LARGE SCALE GENOMIC DNA]</scope>
    <source>
        <strain evidence="2 3">DSM 44616</strain>
    </source>
</reference>
<keyword evidence="3" id="KW-1185">Reference proteome</keyword>